<proteinExistence type="predicted"/>
<sequence>MNEGTRPEEGPRAYAWALSFGHGARVQERRVLVQRVEGGPRR</sequence>
<gene>
    <name evidence="1" type="ORF">CAP_5904</name>
</gene>
<organism evidence="1 2">
    <name type="scientific">Chondromyces apiculatus DSM 436</name>
    <dbReference type="NCBI Taxonomy" id="1192034"/>
    <lineage>
        <taxon>Bacteria</taxon>
        <taxon>Pseudomonadati</taxon>
        <taxon>Myxococcota</taxon>
        <taxon>Polyangia</taxon>
        <taxon>Polyangiales</taxon>
        <taxon>Polyangiaceae</taxon>
        <taxon>Chondromyces</taxon>
    </lineage>
</organism>
<keyword evidence="2" id="KW-1185">Reference proteome</keyword>
<dbReference type="Proteomes" id="UP000019678">
    <property type="component" value="Unassembled WGS sequence"/>
</dbReference>
<dbReference type="AlphaFoldDB" id="A0A017TFZ3"/>
<dbReference type="EMBL" id="ASRX01000005">
    <property type="protein sequence ID" value="EYF08144.1"/>
    <property type="molecule type" value="Genomic_DNA"/>
</dbReference>
<reference evidence="1 2" key="1">
    <citation type="submission" date="2013-05" db="EMBL/GenBank/DDBJ databases">
        <title>Genome assembly of Chondromyces apiculatus DSM 436.</title>
        <authorList>
            <person name="Sharma G."/>
            <person name="Khatri I."/>
            <person name="Kaur C."/>
            <person name="Mayilraj S."/>
            <person name="Subramanian S."/>
        </authorList>
    </citation>
    <scope>NUCLEOTIDE SEQUENCE [LARGE SCALE GENOMIC DNA]</scope>
    <source>
        <strain evidence="1 2">DSM 436</strain>
    </source>
</reference>
<evidence type="ECO:0000313" key="2">
    <source>
        <dbReference type="Proteomes" id="UP000019678"/>
    </source>
</evidence>
<protein>
    <submittedName>
        <fullName evidence="1">Uncharacterized protein</fullName>
    </submittedName>
</protein>
<comment type="caution">
    <text evidence="1">The sequence shown here is derived from an EMBL/GenBank/DDBJ whole genome shotgun (WGS) entry which is preliminary data.</text>
</comment>
<name>A0A017TFZ3_9BACT</name>
<dbReference type="STRING" id="1192034.CAP_5904"/>
<accession>A0A017TFZ3</accession>
<evidence type="ECO:0000313" key="1">
    <source>
        <dbReference type="EMBL" id="EYF08144.1"/>
    </source>
</evidence>